<dbReference type="GO" id="GO:0030151">
    <property type="term" value="F:molybdenum ion binding"/>
    <property type="evidence" value="ECO:0007669"/>
    <property type="project" value="InterPro"/>
</dbReference>
<dbReference type="InterPro" id="IPR052353">
    <property type="entry name" value="Benzoxazolinone_Detox_Enz"/>
</dbReference>
<dbReference type="RefSeq" id="WP_119766000.1">
    <property type="nucleotide sequence ID" value="NZ_QYUJ01000014.1"/>
</dbReference>
<accession>A0A418VB54</accession>
<evidence type="ECO:0000259" key="1">
    <source>
        <dbReference type="PROSITE" id="PS51340"/>
    </source>
</evidence>
<sequence length="211" mass="22933">MKVISVNVGQPTAVQVGNHTTISGIRKHPVPGRVQVGAQGVVGDRVLNRKHHGGPDQAVYVYTREDYDAWTDLLGRPLPEGKFGENLLISGAESAGVKIGERFQVGNVLLEVSGVRVPCGTLGAVMEDAGFVKRFVQARRPGFYTRVIQGGEIGRGDDVARIPGPDGAPTIGEVFDVWYASSSERQDARLQEWLTYPLAERLRATVQSWLD</sequence>
<dbReference type="Pfam" id="PF03473">
    <property type="entry name" value="MOSC"/>
    <property type="match status" value="1"/>
</dbReference>
<dbReference type="SUPFAM" id="SSF50800">
    <property type="entry name" value="PK beta-barrel domain-like"/>
    <property type="match status" value="1"/>
</dbReference>
<dbReference type="PROSITE" id="PS51340">
    <property type="entry name" value="MOSC"/>
    <property type="match status" value="1"/>
</dbReference>
<dbReference type="Proteomes" id="UP000286287">
    <property type="component" value="Unassembled WGS sequence"/>
</dbReference>
<dbReference type="GO" id="GO:0003824">
    <property type="term" value="F:catalytic activity"/>
    <property type="evidence" value="ECO:0007669"/>
    <property type="project" value="InterPro"/>
</dbReference>
<dbReference type="PANTHER" id="PTHR30212:SF2">
    <property type="entry name" value="PROTEIN YIIM"/>
    <property type="match status" value="1"/>
</dbReference>
<dbReference type="EMBL" id="QYUJ01000014">
    <property type="protein sequence ID" value="RJF73266.1"/>
    <property type="molecule type" value="Genomic_DNA"/>
</dbReference>
<dbReference type="Gene3D" id="2.40.33.20">
    <property type="entry name" value="PK beta-barrel domain-like"/>
    <property type="match status" value="1"/>
</dbReference>
<organism evidence="2 3">
    <name type="scientific">Deinococcus cavernae</name>
    <dbReference type="NCBI Taxonomy" id="2320857"/>
    <lineage>
        <taxon>Bacteria</taxon>
        <taxon>Thermotogati</taxon>
        <taxon>Deinococcota</taxon>
        <taxon>Deinococci</taxon>
        <taxon>Deinococcales</taxon>
        <taxon>Deinococcaceae</taxon>
        <taxon>Deinococcus</taxon>
    </lineage>
</organism>
<evidence type="ECO:0000313" key="3">
    <source>
        <dbReference type="Proteomes" id="UP000286287"/>
    </source>
</evidence>
<dbReference type="AlphaFoldDB" id="A0A418VB54"/>
<reference evidence="2 3" key="1">
    <citation type="submission" date="2018-09" db="EMBL/GenBank/DDBJ databases">
        <authorList>
            <person name="Zhu H."/>
        </authorList>
    </citation>
    <scope>NUCLEOTIDE SEQUENCE [LARGE SCALE GENOMIC DNA]</scope>
    <source>
        <strain evidence="2 3">K2S05-167</strain>
    </source>
</reference>
<dbReference type="GO" id="GO:0030170">
    <property type="term" value="F:pyridoxal phosphate binding"/>
    <property type="evidence" value="ECO:0007669"/>
    <property type="project" value="InterPro"/>
</dbReference>
<dbReference type="InterPro" id="IPR005302">
    <property type="entry name" value="MoCF_Sase_C"/>
</dbReference>
<dbReference type="OrthoDB" id="9786134at2"/>
<protein>
    <submittedName>
        <fullName evidence="2">MOSC domain-containing protein</fullName>
    </submittedName>
</protein>
<gene>
    <name evidence="2" type="ORF">D3875_18625</name>
</gene>
<name>A0A418VB54_9DEIO</name>
<keyword evidence="3" id="KW-1185">Reference proteome</keyword>
<dbReference type="InterPro" id="IPR011037">
    <property type="entry name" value="Pyrv_Knase-like_insert_dom_sf"/>
</dbReference>
<proteinExistence type="predicted"/>
<evidence type="ECO:0000313" key="2">
    <source>
        <dbReference type="EMBL" id="RJF73266.1"/>
    </source>
</evidence>
<dbReference type="PANTHER" id="PTHR30212">
    <property type="entry name" value="PROTEIN YIIM"/>
    <property type="match status" value="1"/>
</dbReference>
<feature type="domain" description="MOSC" evidence="1">
    <location>
        <begin position="28"/>
        <end position="162"/>
    </location>
</feature>
<comment type="caution">
    <text evidence="2">The sequence shown here is derived from an EMBL/GenBank/DDBJ whole genome shotgun (WGS) entry which is preliminary data.</text>
</comment>